<evidence type="ECO:0000313" key="3">
    <source>
        <dbReference type="Proteomes" id="UP001054945"/>
    </source>
</evidence>
<name>A0AAV4TAF5_CAEEX</name>
<dbReference type="EMBL" id="BPLR01010846">
    <property type="protein sequence ID" value="GIY42397.1"/>
    <property type="molecule type" value="Genomic_DNA"/>
</dbReference>
<keyword evidence="3" id="KW-1185">Reference proteome</keyword>
<organism evidence="2 3">
    <name type="scientific">Caerostris extrusa</name>
    <name type="common">Bark spider</name>
    <name type="synonym">Caerostris bankana</name>
    <dbReference type="NCBI Taxonomy" id="172846"/>
    <lineage>
        <taxon>Eukaryota</taxon>
        <taxon>Metazoa</taxon>
        <taxon>Ecdysozoa</taxon>
        <taxon>Arthropoda</taxon>
        <taxon>Chelicerata</taxon>
        <taxon>Arachnida</taxon>
        <taxon>Araneae</taxon>
        <taxon>Araneomorphae</taxon>
        <taxon>Entelegynae</taxon>
        <taxon>Araneoidea</taxon>
        <taxon>Araneidae</taxon>
        <taxon>Caerostris</taxon>
    </lineage>
</organism>
<reference evidence="2 3" key="1">
    <citation type="submission" date="2021-06" db="EMBL/GenBank/DDBJ databases">
        <title>Caerostris extrusa draft genome.</title>
        <authorList>
            <person name="Kono N."/>
            <person name="Arakawa K."/>
        </authorList>
    </citation>
    <scope>NUCLEOTIDE SEQUENCE [LARGE SCALE GENOMIC DNA]</scope>
</reference>
<proteinExistence type="predicted"/>
<evidence type="ECO:0000256" key="1">
    <source>
        <dbReference type="SAM" id="MobiDB-lite"/>
    </source>
</evidence>
<dbReference type="Proteomes" id="UP001054945">
    <property type="component" value="Unassembled WGS sequence"/>
</dbReference>
<protein>
    <submittedName>
        <fullName evidence="2">Uncharacterized protein</fullName>
    </submittedName>
</protein>
<dbReference type="AlphaFoldDB" id="A0AAV4TAF5"/>
<accession>A0AAV4TAF5</accession>
<comment type="caution">
    <text evidence="2">The sequence shown here is derived from an EMBL/GenBank/DDBJ whole genome shotgun (WGS) entry which is preliminary data.</text>
</comment>
<evidence type="ECO:0000313" key="2">
    <source>
        <dbReference type="EMBL" id="GIY42397.1"/>
    </source>
</evidence>
<feature type="region of interest" description="Disordered" evidence="1">
    <location>
        <begin position="1"/>
        <end position="24"/>
    </location>
</feature>
<sequence>MGYVAISHRSVPSQNGMKIHPKQHLHRPPISHFLTYIAYPTIGHQAADNKRRTSLSEGVLEQVAVWRHSNLQSTPRAQNTEARTLLA</sequence>
<gene>
    <name evidence="2" type="ORF">CEXT_474651</name>
</gene>